<comment type="similarity">
    <text evidence="3 9">Belongs to the pseudouridine synthase RluA family.</text>
</comment>
<comment type="catalytic activity">
    <reaction evidence="9">
        <text>a uridine in RNA = a pseudouridine in RNA</text>
        <dbReference type="Rhea" id="RHEA:48348"/>
        <dbReference type="Rhea" id="RHEA-COMP:12068"/>
        <dbReference type="Rhea" id="RHEA-COMP:12069"/>
        <dbReference type="ChEBI" id="CHEBI:65314"/>
        <dbReference type="ChEBI" id="CHEBI:65315"/>
    </reaction>
</comment>
<dbReference type="Pfam" id="PF00849">
    <property type="entry name" value="PseudoU_synth_2"/>
    <property type="match status" value="1"/>
</dbReference>
<feature type="region of interest" description="Disordered" evidence="10">
    <location>
        <begin position="1"/>
        <end position="21"/>
    </location>
</feature>
<dbReference type="Gene3D" id="3.10.290.10">
    <property type="entry name" value="RNA-binding S4 domain"/>
    <property type="match status" value="1"/>
</dbReference>
<dbReference type="CDD" id="cd02869">
    <property type="entry name" value="PseudoU_synth_RluA_like"/>
    <property type="match status" value="1"/>
</dbReference>
<dbReference type="InterPro" id="IPR020103">
    <property type="entry name" value="PsdUridine_synth_cat_dom_sf"/>
</dbReference>
<evidence type="ECO:0000256" key="8">
    <source>
        <dbReference type="PROSITE-ProRule" id="PRU00182"/>
    </source>
</evidence>
<comment type="catalytic activity">
    <reaction evidence="1">
        <text>uridine(955/2504/2580) in 23S rRNA = pseudouridine(955/2504/2580) in 23S rRNA</text>
        <dbReference type="Rhea" id="RHEA:42528"/>
        <dbReference type="Rhea" id="RHEA-COMP:10099"/>
        <dbReference type="Rhea" id="RHEA-COMP:10100"/>
        <dbReference type="ChEBI" id="CHEBI:65314"/>
        <dbReference type="ChEBI" id="CHEBI:65315"/>
        <dbReference type="EC" id="5.4.99.24"/>
    </reaction>
</comment>
<evidence type="ECO:0000256" key="4">
    <source>
        <dbReference type="ARBA" id="ARBA00022552"/>
    </source>
</evidence>
<dbReference type="InterPro" id="IPR006225">
    <property type="entry name" value="PsdUridine_synth_RluC/D"/>
</dbReference>
<evidence type="ECO:0000256" key="7">
    <source>
        <dbReference type="PIRSR" id="PIRSR606225-1"/>
    </source>
</evidence>
<dbReference type="CDD" id="cd00165">
    <property type="entry name" value="S4"/>
    <property type="match status" value="1"/>
</dbReference>
<evidence type="ECO:0000256" key="2">
    <source>
        <dbReference type="ARBA" id="ARBA00002876"/>
    </source>
</evidence>
<keyword evidence="4" id="KW-0698">rRNA processing</keyword>
<evidence type="ECO:0000313" key="13">
    <source>
        <dbReference type="Proteomes" id="UP000280792"/>
    </source>
</evidence>
<evidence type="ECO:0000256" key="6">
    <source>
        <dbReference type="ARBA" id="ARBA00023235"/>
    </source>
</evidence>
<evidence type="ECO:0000256" key="3">
    <source>
        <dbReference type="ARBA" id="ARBA00010876"/>
    </source>
</evidence>
<dbReference type="GO" id="GO:0160141">
    <property type="term" value="F:23S rRNA pseudouridine(955/2504/2580) synthase activity"/>
    <property type="evidence" value="ECO:0007669"/>
    <property type="project" value="UniProtKB-EC"/>
</dbReference>
<dbReference type="SUPFAM" id="SSF55174">
    <property type="entry name" value="Alpha-L RNA-binding motif"/>
    <property type="match status" value="1"/>
</dbReference>
<reference evidence="12 13" key="2">
    <citation type="submission" date="2018-12" db="EMBL/GenBank/DDBJ databases">
        <title>Simiduia agarivorans gen. nov., sp. nov., a marine, agarolytic bacterium isolated from shallow coastal water from Keelung, Taiwan.</title>
        <authorList>
            <person name="Shieh W.Y."/>
        </authorList>
    </citation>
    <scope>NUCLEOTIDE SEQUENCE [LARGE SCALE GENOMIC DNA]</scope>
    <source>
        <strain evidence="12 13">GTF-13</strain>
    </source>
</reference>
<evidence type="ECO:0000256" key="1">
    <source>
        <dbReference type="ARBA" id="ARBA00000381"/>
    </source>
</evidence>
<reference evidence="12 13" key="1">
    <citation type="submission" date="2018-08" db="EMBL/GenBank/DDBJ databases">
        <authorList>
            <person name="Khan S.A."/>
        </authorList>
    </citation>
    <scope>NUCLEOTIDE SEQUENCE [LARGE SCALE GENOMIC DNA]</scope>
    <source>
        <strain evidence="12 13">GTF-13</strain>
    </source>
</reference>
<dbReference type="InterPro" id="IPR036986">
    <property type="entry name" value="S4_RNA-bd_sf"/>
</dbReference>
<dbReference type="AlphaFoldDB" id="A0A3P3VPP4"/>
<keyword evidence="5 8" id="KW-0694">RNA-binding</keyword>
<keyword evidence="6 9" id="KW-0413">Isomerase</keyword>
<dbReference type="PROSITE" id="PS50889">
    <property type="entry name" value="S4"/>
    <property type="match status" value="1"/>
</dbReference>
<dbReference type="NCBIfam" id="TIGR00005">
    <property type="entry name" value="rluA_subfam"/>
    <property type="match status" value="1"/>
</dbReference>
<dbReference type="GO" id="GO:0003723">
    <property type="term" value="F:RNA binding"/>
    <property type="evidence" value="ECO:0007669"/>
    <property type="project" value="UniProtKB-KW"/>
</dbReference>
<dbReference type="GO" id="GO:0000455">
    <property type="term" value="P:enzyme-directed rRNA pseudouridine synthesis"/>
    <property type="evidence" value="ECO:0007669"/>
    <property type="project" value="UniProtKB-ARBA"/>
</dbReference>
<dbReference type="SUPFAM" id="SSF55120">
    <property type="entry name" value="Pseudouridine synthase"/>
    <property type="match status" value="1"/>
</dbReference>
<dbReference type="PROSITE" id="PS01129">
    <property type="entry name" value="PSI_RLU"/>
    <property type="match status" value="1"/>
</dbReference>
<dbReference type="EC" id="5.4.99.-" evidence="9"/>
<proteinExistence type="inferred from homology"/>
<dbReference type="Proteomes" id="UP000280792">
    <property type="component" value="Unassembled WGS sequence"/>
</dbReference>
<dbReference type="InterPro" id="IPR050188">
    <property type="entry name" value="RluA_PseudoU_synthase"/>
</dbReference>
<sequence length="324" mass="36884">MNNQIQQNRPEGTTSPRVQQHEIDEERAGQRLDNYLLTQLKGVPKTLVYRIIRKGEVRVNKGRVKADYRLKGGDVVRIPPVRISEKSTPKAGQRLIDSVESSIIYEDERILVVNKPSGLAVHGGSGISLGLIETLREARPQQKFLELVHRLDRDTSGCLMVAKKRSALRDLHEQIRTDRVNKTYWALVEGRWASRTSQVNAPLRKNTLQSGERVVRVDPEGKPSLTRFRVLERLRDCTLIEATPVTGRTHQIRVHTLHAGHPIIGDDKYTAKEVNQHFREQGVRRLFLHAAALEFDLPGSGKRQRFTAPLPDELEQSLVTLRHE</sequence>
<dbReference type="PANTHER" id="PTHR21600">
    <property type="entry name" value="MITOCHONDRIAL RNA PSEUDOURIDINE SYNTHASE"/>
    <property type="match status" value="1"/>
</dbReference>
<organism evidence="12 13">
    <name type="scientific">Aestuariirhabdus litorea</name>
    <dbReference type="NCBI Taxonomy" id="2528527"/>
    <lineage>
        <taxon>Bacteria</taxon>
        <taxon>Pseudomonadati</taxon>
        <taxon>Pseudomonadota</taxon>
        <taxon>Gammaproteobacteria</taxon>
        <taxon>Oceanospirillales</taxon>
        <taxon>Aestuariirhabdaceae</taxon>
        <taxon>Aestuariirhabdus</taxon>
    </lineage>
</organism>
<dbReference type="InterPro" id="IPR002942">
    <property type="entry name" value="S4_RNA-bd"/>
</dbReference>
<dbReference type="InterPro" id="IPR006224">
    <property type="entry name" value="PsdUridine_synth_RluA-like_CS"/>
</dbReference>
<dbReference type="PANTHER" id="PTHR21600:SF92">
    <property type="entry name" value="RIBOSOMAL LARGE SUBUNIT PSEUDOURIDINE SYNTHASE C"/>
    <property type="match status" value="1"/>
</dbReference>
<dbReference type="RefSeq" id="WP_125015125.1">
    <property type="nucleotide sequence ID" value="NZ_QWEZ01000001.1"/>
</dbReference>
<gene>
    <name evidence="12" type="primary">rluC</name>
    <name evidence="12" type="ORF">D0544_06225</name>
</gene>
<dbReference type="EMBL" id="QWEZ01000001">
    <property type="protein sequence ID" value="RRJ84695.1"/>
    <property type="molecule type" value="Genomic_DNA"/>
</dbReference>
<dbReference type="NCBIfam" id="NF008249">
    <property type="entry name" value="PRK11025.1"/>
    <property type="match status" value="1"/>
</dbReference>
<feature type="compositionally biased region" description="Polar residues" evidence="10">
    <location>
        <begin position="1"/>
        <end position="18"/>
    </location>
</feature>
<evidence type="ECO:0000313" key="12">
    <source>
        <dbReference type="EMBL" id="RRJ84695.1"/>
    </source>
</evidence>
<feature type="active site" evidence="7">
    <location>
        <position position="152"/>
    </location>
</feature>
<dbReference type="Pfam" id="PF01479">
    <property type="entry name" value="S4"/>
    <property type="match status" value="1"/>
</dbReference>
<keyword evidence="13" id="KW-1185">Reference proteome</keyword>
<dbReference type="Gene3D" id="3.30.2350.10">
    <property type="entry name" value="Pseudouridine synthase"/>
    <property type="match status" value="1"/>
</dbReference>
<feature type="domain" description="RNA-binding S4" evidence="11">
    <location>
        <begin position="30"/>
        <end position="88"/>
    </location>
</feature>
<comment type="function">
    <text evidence="2">Responsible for synthesis of pseudouridine from uracil at positions 955, 2504 and 2580 in 23S ribosomal RNA.</text>
</comment>
<name>A0A3P3VPP4_9GAMM</name>
<evidence type="ECO:0000256" key="10">
    <source>
        <dbReference type="SAM" id="MobiDB-lite"/>
    </source>
</evidence>
<evidence type="ECO:0000256" key="5">
    <source>
        <dbReference type="ARBA" id="ARBA00022884"/>
    </source>
</evidence>
<dbReference type="SMART" id="SM00363">
    <property type="entry name" value="S4"/>
    <property type="match status" value="1"/>
</dbReference>
<accession>A0A3P3VPP4</accession>
<evidence type="ECO:0000256" key="9">
    <source>
        <dbReference type="RuleBase" id="RU362028"/>
    </source>
</evidence>
<comment type="caution">
    <text evidence="12">The sequence shown here is derived from an EMBL/GenBank/DDBJ whole genome shotgun (WGS) entry which is preliminary data.</text>
</comment>
<evidence type="ECO:0000259" key="11">
    <source>
        <dbReference type="SMART" id="SM00363"/>
    </source>
</evidence>
<dbReference type="InterPro" id="IPR006145">
    <property type="entry name" value="PsdUridine_synth_RsuA/RluA"/>
</dbReference>
<protein>
    <recommendedName>
        <fullName evidence="9">Pseudouridine synthase</fullName>
        <ecNumber evidence="9">5.4.99.-</ecNumber>
    </recommendedName>
</protein>